<evidence type="ECO:0000256" key="1">
    <source>
        <dbReference type="ARBA" id="ARBA00009437"/>
    </source>
</evidence>
<evidence type="ECO:0000313" key="7">
    <source>
        <dbReference type="Proteomes" id="UP000032614"/>
    </source>
</evidence>
<evidence type="ECO:0000256" key="3">
    <source>
        <dbReference type="ARBA" id="ARBA00023125"/>
    </source>
</evidence>
<dbReference type="PANTHER" id="PTHR30346:SF30">
    <property type="entry name" value="SMALL NEUTRAL PROTEASE REGULATORY PROTEIN"/>
    <property type="match status" value="1"/>
</dbReference>
<dbReference type="InterPro" id="IPR005119">
    <property type="entry name" value="LysR_subst-bd"/>
</dbReference>
<protein>
    <submittedName>
        <fullName evidence="6">Bacterial regulatory helix-turn-helix, lysR family protein</fullName>
    </submittedName>
</protein>
<name>A0AAU8TCS4_9BURK</name>
<dbReference type="InterPro" id="IPR036388">
    <property type="entry name" value="WH-like_DNA-bd_sf"/>
</dbReference>
<feature type="domain" description="HTH lysR-type" evidence="5">
    <location>
        <begin position="1"/>
        <end position="58"/>
    </location>
</feature>
<evidence type="ECO:0000259" key="5">
    <source>
        <dbReference type="PROSITE" id="PS50931"/>
    </source>
</evidence>
<dbReference type="GO" id="GO:0003700">
    <property type="term" value="F:DNA-binding transcription factor activity"/>
    <property type="evidence" value="ECO:0007669"/>
    <property type="project" value="InterPro"/>
</dbReference>
<dbReference type="Proteomes" id="UP000032614">
    <property type="component" value="Chromosome 2"/>
</dbReference>
<dbReference type="Gene3D" id="1.10.10.10">
    <property type="entry name" value="Winged helix-like DNA-binding domain superfamily/Winged helix DNA-binding domain"/>
    <property type="match status" value="1"/>
</dbReference>
<dbReference type="RefSeq" id="WP_046572457.1">
    <property type="nucleotide sequence ID" value="NZ_CP192478.1"/>
</dbReference>
<dbReference type="PANTHER" id="PTHR30346">
    <property type="entry name" value="TRANSCRIPTIONAL DUAL REGULATOR HCAR-RELATED"/>
    <property type="match status" value="1"/>
</dbReference>
<dbReference type="SUPFAM" id="SSF53850">
    <property type="entry name" value="Periplasmic binding protein-like II"/>
    <property type="match status" value="1"/>
</dbReference>
<dbReference type="KEGG" id="bfn:OI25_6094"/>
<dbReference type="PRINTS" id="PR00039">
    <property type="entry name" value="HTHLYSR"/>
</dbReference>
<reference evidence="6 7" key="1">
    <citation type="journal article" date="2015" name="Genome Announc.">
        <title>Complete genome sequences for 59 burkholderia isolates, both pathogenic and near neighbor.</title>
        <authorList>
            <person name="Johnson S.L."/>
            <person name="Bishop-Lilly K.A."/>
            <person name="Ladner J.T."/>
            <person name="Daligault H.E."/>
            <person name="Davenport K.W."/>
            <person name="Jaissle J."/>
            <person name="Frey K.G."/>
            <person name="Koroleva G.I."/>
            <person name="Bruce D.C."/>
            <person name="Coyne S.R."/>
            <person name="Broomall S.M."/>
            <person name="Li P.E."/>
            <person name="Teshima H."/>
            <person name="Gibbons H.S."/>
            <person name="Palacios G.F."/>
            <person name="Rosenzweig C.N."/>
            <person name="Redden C.L."/>
            <person name="Xu Y."/>
            <person name="Minogue T.D."/>
            <person name="Chain P.S."/>
        </authorList>
    </citation>
    <scope>NUCLEOTIDE SEQUENCE [LARGE SCALE GENOMIC DNA]</scope>
    <source>
        <strain evidence="6 7">ATCC BAA-463</strain>
    </source>
</reference>
<dbReference type="PROSITE" id="PS50931">
    <property type="entry name" value="HTH_LYSR"/>
    <property type="match status" value="1"/>
</dbReference>
<evidence type="ECO:0000256" key="4">
    <source>
        <dbReference type="ARBA" id="ARBA00023163"/>
    </source>
</evidence>
<dbReference type="AlphaFoldDB" id="A0AAU8TCS4"/>
<dbReference type="SUPFAM" id="SSF46785">
    <property type="entry name" value="Winged helix' DNA-binding domain"/>
    <property type="match status" value="1"/>
</dbReference>
<dbReference type="EMBL" id="CP010027">
    <property type="protein sequence ID" value="AJZ61552.1"/>
    <property type="molecule type" value="Genomic_DNA"/>
</dbReference>
<sequence>MDLRHLRYFVVVAEELHFTKAAQRIGIAQPPLTFQIKALEAELGVQLFDRQPGRVTLTEPGKIYLEEVRAILEHVRMAALRCQLSAQGVTGRLNIGFTESASFRGEVTSTLHRYRSLFPGVDISLEENRTGPLLDSLRQGRIDIAFVRPPTNSDDEIRFVLLSTEPMVVVVPKGHRMESRDAVSLEELRDELFVLYSRTTRSGLPEMVLSACEASGFNPKVVQYAPQISSTINLVAGGLGISIVPACMRSSRSDDVRYIPLSGDGANLVASLGLAHRVKGLSPAAQNLLKLIPGVGVHESH</sequence>
<dbReference type="Pfam" id="PF03466">
    <property type="entry name" value="LysR_substrate"/>
    <property type="match status" value="1"/>
</dbReference>
<dbReference type="GO" id="GO:0032993">
    <property type="term" value="C:protein-DNA complex"/>
    <property type="evidence" value="ECO:0007669"/>
    <property type="project" value="TreeGrafter"/>
</dbReference>
<dbReference type="InterPro" id="IPR000847">
    <property type="entry name" value="LysR_HTH_N"/>
</dbReference>
<dbReference type="Gene3D" id="3.40.190.10">
    <property type="entry name" value="Periplasmic binding protein-like II"/>
    <property type="match status" value="2"/>
</dbReference>
<keyword evidence="4" id="KW-0804">Transcription</keyword>
<dbReference type="GO" id="GO:0003677">
    <property type="term" value="F:DNA binding"/>
    <property type="evidence" value="ECO:0007669"/>
    <property type="project" value="UniProtKB-KW"/>
</dbReference>
<keyword evidence="2" id="KW-0805">Transcription regulation</keyword>
<comment type="similarity">
    <text evidence="1">Belongs to the LysR transcriptional regulatory family.</text>
</comment>
<evidence type="ECO:0000313" key="6">
    <source>
        <dbReference type="EMBL" id="AJZ61552.1"/>
    </source>
</evidence>
<dbReference type="Pfam" id="PF00126">
    <property type="entry name" value="HTH_1"/>
    <property type="match status" value="1"/>
</dbReference>
<proteinExistence type="inferred from homology"/>
<gene>
    <name evidence="6" type="ORF">OI25_6094</name>
</gene>
<evidence type="ECO:0000256" key="2">
    <source>
        <dbReference type="ARBA" id="ARBA00023015"/>
    </source>
</evidence>
<keyword evidence="3" id="KW-0238">DNA-binding</keyword>
<accession>A0AAU8TCS4</accession>
<dbReference type="FunFam" id="1.10.10.10:FF:000001">
    <property type="entry name" value="LysR family transcriptional regulator"/>
    <property type="match status" value="1"/>
</dbReference>
<dbReference type="InterPro" id="IPR036390">
    <property type="entry name" value="WH_DNA-bd_sf"/>
</dbReference>
<organism evidence="6 7">
    <name type="scientific">Paraburkholderia fungorum</name>
    <dbReference type="NCBI Taxonomy" id="134537"/>
    <lineage>
        <taxon>Bacteria</taxon>
        <taxon>Pseudomonadati</taxon>
        <taxon>Pseudomonadota</taxon>
        <taxon>Betaproteobacteria</taxon>
        <taxon>Burkholderiales</taxon>
        <taxon>Burkholderiaceae</taxon>
        <taxon>Paraburkholderia</taxon>
    </lineage>
</organism>